<dbReference type="EMBL" id="BNBC01000046">
    <property type="protein sequence ID" value="GHF04408.1"/>
    <property type="molecule type" value="Genomic_DNA"/>
</dbReference>
<keyword evidence="2" id="KW-0812">Transmembrane</keyword>
<reference evidence="3" key="1">
    <citation type="journal article" date="2014" name="Int. J. Syst. Evol. Microbiol.">
        <title>Complete genome sequence of Corynebacterium casei LMG S-19264T (=DSM 44701T), isolated from a smear-ripened cheese.</title>
        <authorList>
            <consortium name="US DOE Joint Genome Institute (JGI-PGF)"/>
            <person name="Walter F."/>
            <person name="Albersmeier A."/>
            <person name="Kalinowski J."/>
            <person name="Ruckert C."/>
        </authorList>
    </citation>
    <scope>NUCLEOTIDE SEQUENCE</scope>
    <source>
        <strain evidence="3">JCM 3302</strain>
    </source>
</reference>
<proteinExistence type="predicted"/>
<feature type="transmembrane region" description="Helical" evidence="2">
    <location>
        <begin position="41"/>
        <end position="62"/>
    </location>
</feature>
<dbReference type="AlphaFoldDB" id="A0A919AF37"/>
<name>A0A919AF37_9ACTN</name>
<evidence type="ECO:0000256" key="1">
    <source>
        <dbReference type="SAM" id="MobiDB-lite"/>
    </source>
</evidence>
<keyword evidence="4" id="KW-1185">Reference proteome</keyword>
<reference evidence="3" key="2">
    <citation type="submission" date="2020-09" db="EMBL/GenBank/DDBJ databases">
        <authorList>
            <person name="Sun Q."/>
            <person name="Ohkuma M."/>
        </authorList>
    </citation>
    <scope>NUCLEOTIDE SEQUENCE</scope>
    <source>
        <strain evidence="3">JCM 3302</strain>
    </source>
</reference>
<comment type="caution">
    <text evidence="3">The sequence shown here is derived from an EMBL/GenBank/DDBJ whole genome shotgun (WGS) entry which is preliminary data.</text>
</comment>
<feature type="region of interest" description="Disordered" evidence="1">
    <location>
        <begin position="1"/>
        <end position="36"/>
    </location>
</feature>
<keyword evidence="2" id="KW-0472">Membrane</keyword>
<dbReference type="Proteomes" id="UP000641386">
    <property type="component" value="Unassembled WGS sequence"/>
</dbReference>
<feature type="compositionally biased region" description="Low complexity" evidence="1">
    <location>
        <begin position="70"/>
        <end position="87"/>
    </location>
</feature>
<sequence>MSPPPDTPWDVPPDPVSPLAPDGTAEETAPDGGQRRRRRTALAAVVAAVAAAAIAILVLNLLPSGDGGHPTAAPSTGSSTRTATASPSSGCVPVHYKTADGPADCAALSDVCALGAPLYTPDIDKLCGQAPQASIYVANTGDPRGPDGCLVLDGTGWATGTVDYKGTGRAAADCNGWIDRTAADDGGIPLKSCQQIYPHTRTTFLATLQTPGHRTTTACISANSGA</sequence>
<organism evidence="3 4">
    <name type="scientific">Streptomyces spiralis</name>
    <dbReference type="NCBI Taxonomy" id="66376"/>
    <lineage>
        <taxon>Bacteria</taxon>
        <taxon>Bacillati</taxon>
        <taxon>Actinomycetota</taxon>
        <taxon>Actinomycetes</taxon>
        <taxon>Kitasatosporales</taxon>
        <taxon>Streptomycetaceae</taxon>
        <taxon>Streptomyces</taxon>
    </lineage>
</organism>
<feature type="compositionally biased region" description="Pro residues" evidence="1">
    <location>
        <begin position="1"/>
        <end position="18"/>
    </location>
</feature>
<dbReference type="RefSeq" id="WP_189906780.1">
    <property type="nucleotide sequence ID" value="NZ_BNBC01000046.1"/>
</dbReference>
<evidence type="ECO:0000313" key="4">
    <source>
        <dbReference type="Proteomes" id="UP000641386"/>
    </source>
</evidence>
<evidence type="ECO:0000313" key="3">
    <source>
        <dbReference type="EMBL" id="GHF04408.1"/>
    </source>
</evidence>
<evidence type="ECO:0000256" key="2">
    <source>
        <dbReference type="SAM" id="Phobius"/>
    </source>
</evidence>
<protein>
    <submittedName>
        <fullName evidence="3">Uncharacterized protein</fullName>
    </submittedName>
</protein>
<keyword evidence="2" id="KW-1133">Transmembrane helix</keyword>
<feature type="region of interest" description="Disordered" evidence="1">
    <location>
        <begin position="68"/>
        <end position="87"/>
    </location>
</feature>
<gene>
    <name evidence="3" type="ORF">GCM10014715_70870</name>
</gene>
<accession>A0A919AF37</accession>